<dbReference type="RefSeq" id="WP_143041295.1">
    <property type="nucleotide sequence ID" value="NZ_FNFF01000001.1"/>
</dbReference>
<feature type="region of interest" description="Disordered" evidence="1">
    <location>
        <begin position="89"/>
        <end position="121"/>
    </location>
</feature>
<proteinExistence type="predicted"/>
<evidence type="ECO:0000313" key="3">
    <source>
        <dbReference type="Proteomes" id="UP000199155"/>
    </source>
</evidence>
<reference evidence="2 3" key="1">
    <citation type="submission" date="2016-10" db="EMBL/GenBank/DDBJ databases">
        <authorList>
            <person name="de Groot N.N."/>
        </authorList>
    </citation>
    <scope>NUCLEOTIDE SEQUENCE [LARGE SCALE GENOMIC DNA]</scope>
    <source>
        <strain evidence="2 3">CGMCC 4.5727</strain>
    </source>
</reference>
<sequence>MPPPAHEHRPSDEELARLAVEALDVLADELAARLTYSPDRDCHTEVHPQALRRLRILSHLQKAVKELQYGAARDAATAGAGYPQIGAAAQLSRQGARRRWPGLPTGPARPHPLLAPRSNES</sequence>
<dbReference type="STRING" id="417292.SAMN05421806_10124"/>
<gene>
    <name evidence="2" type="ORF">SAMN05421806_10124</name>
</gene>
<organism evidence="2 3">
    <name type="scientific">Streptomyces indicus</name>
    <dbReference type="NCBI Taxonomy" id="417292"/>
    <lineage>
        <taxon>Bacteria</taxon>
        <taxon>Bacillati</taxon>
        <taxon>Actinomycetota</taxon>
        <taxon>Actinomycetes</taxon>
        <taxon>Kitasatosporales</taxon>
        <taxon>Streptomycetaceae</taxon>
        <taxon>Streptomyces</taxon>
    </lineage>
</organism>
<accession>A0A1G8T2W1</accession>
<evidence type="ECO:0000256" key="1">
    <source>
        <dbReference type="SAM" id="MobiDB-lite"/>
    </source>
</evidence>
<name>A0A1G8T2W1_9ACTN</name>
<evidence type="ECO:0000313" key="2">
    <source>
        <dbReference type="EMBL" id="SDJ35878.1"/>
    </source>
</evidence>
<protein>
    <submittedName>
        <fullName evidence="2">Uncharacterized protein</fullName>
    </submittedName>
</protein>
<dbReference type="Proteomes" id="UP000199155">
    <property type="component" value="Unassembled WGS sequence"/>
</dbReference>
<dbReference type="AlphaFoldDB" id="A0A1G8T2W1"/>
<keyword evidence="3" id="KW-1185">Reference proteome</keyword>
<dbReference type="EMBL" id="FNFF01000001">
    <property type="protein sequence ID" value="SDJ35878.1"/>
    <property type="molecule type" value="Genomic_DNA"/>
</dbReference>
<dbReference type="OrthoDB" id="4321675at2"/>